<dbReference type="InterPro" id="IPR054816">
    <property type="entry name" value="Lipoprotein_mollicutes-type_CS"/>
</dbReference>
<dbReference type="STRING" id="1276246.SCULI_v1c05980"/>
<dbReference type="Proteomes" id="UP000019267">
    <property type="component" value="Chromosome"/>
</dbReference>
<accession>W6AGX3</accession>
<keyword evidence="1" id="KW-0175">Coiled coil</keyword>
<gene>
    <name evidence="2" type="ORF">SCULI_v1c05980</name>
</gene>
<organism evidence="2 3">
    <name type="scientific">Spiroplasma culicicola AES-1</name>
    <dbReference type="NCBI Taxonomy" id="1276246"/>
    <lineage>
        <taxon>Bacteria</taxon>
        <taxon>Bacillati</taxon>
        <taxon>Mycoplasmatota</taxon>
        <taxon>Mollicutes</taxon>
        <taxon>Entomoplasmatales</taxon>
        <taxon>Spiroplasmataceae</taxon>
        <taxon>Spiroplasma</taxon>
    </lineage>
</organism>
<feature type="coiled-coil region" evidence="1">
    <location>
        <begin position="68"/>
        <end position="95"/>
    </location>
</feature>
<dbReference type="PATRIC" id="fig|1276246.3.peg.597"/>
<reference evidence="2 3" key="1">
    <citation type="journal article" date="2014" name="Genome Biol. Evol.">
        <title>Molecular evolution of the substrate utilization strategies and putative virulence factors in mosquito-associated Spiroplasma species.</title>
        <authorList>
            <person name="Chang T.H."/>
            <person name="Lo W.S."/>
            <person name="Ku C."/>
            <person name="Chen L.L."/>
            <person name="Kuo C.H."/>
        </authorList>
    </citation>
    <scope>NUCLEOTIDE SEQUENCE [LARGE SCALE GENOMIC DNA]</scope>
    <source>
        <strain evidence="2">AES-1</strain>
    </source>
</reference>
<evidence type="ECO:0000313" key="3">
    <source>
        <dbReference type="Proteomes" id="UP000019267"/>
    </source>
</evidence>
<evidence type="ECO:0008006" key="4">
    <source>
        <dbReference type="Google" id="ProtNLM"/>
    </source>
</evidence>
<dbReference type="PROSITE" id="PS51257">
    <property type="entry name" value="PROKAR_LIPOPROTEIN"/>
    <property type="match status" value="1"/>
</dbReference>
<protein>
    <recommendedName>
        <fullName evidence="4">Lipoprotein</fullName>
    </recommendedName>
</protein>
<evidence type="ECO:0000313" key="2">
    <source>
        <dbReference type="EMBL" id="AHI52939.1"/>
    </source>
</evidence>
<dbReference type="AlphaFoldDB" id="W6AGX3"/>
<dbReference type="NCBIfam" id="NF038029">
    <property type="entry name" value="LP_plasma"/>
    <property type="match status" value="1"/>
</dbReference>
<dbReference type="EMBL" id="CP006681">
    <property type="protein sequence ID" value="AHI52939.1"/>
    <property type="molecule type" value="Genomic_DNA"/>
</dbReference>
<keyword evidence="3" id="KW-1185">Reference proteome</keyword>
<sequence>MKKLLSILGSFGMFTTTAVTTSFVVSCGYVITIPLQPRNLEDCTTYLEQTLNQLYELNSKKEWFQKDIQKKLDRKEITEEQANQLNKNNKDVQNYIKLNQNRLAMSVQQTYYSNGDWESEYKYYKNLISNLERMYASDSTNKHIDELIIWLDEAYATWS</sequence>
<name>W6AGX3_9MOLU</name>
<proteinExistence type="predicted"/>
<evidence type="ECO:0000256" key="1">
    <source>
        <dbReference type="SAM" id="Coils"/>
    </source>
</evidence>
<dbReference type="HOGENOM" id="CLU_1659639_0_0_14"/>
<dbReference type="RefSeq" id="WP_025363174.1">
    <property type="nucleotide sequence ID" value="NZ_CP006681.1"/>
</dbReference>
<dbReference type="KEGG" id="scq:SCULI_v1c05980"/>